<dbReference type="PIRSF" id="PIRSF006615">
    <property type="entry name" value="Zn_crbxpep_Taq"/>
    <property type="match status" value="1"/>
</dbReference>
<evidence type="ECO:0000256" key="3">
    <source>
        <dbReference type="ARBA" id="ARBA00022723"/>
    </source>
</evidence>
<dbReference type="Gene3D" id="1.10.1370.30">
    <property type="match status" value="1"/>
</dbReference>
<name>A0A081NK12_9GAMM</name>
<dbReference type="Pfam" id="PF02074">
    <property type="entry name" value="Peptidase_M32"/>
    <property type="match status" value="1"/>
</dbReference>
<feature type="binding site" evidence="9">
    <location>
        <position position="292"/>
    </location>
    <ligand>
        <name>Zn(2+)</name>
        <dbReference type="ChEBI" id="CHEBI:29105"/>
        <note>catalytic</note>
    </ligand>
</feature>
<evidence type="ECO:0000256" key="2">
    <source>
        <dbReference type="ARBA" id="ARBA00022670"/>
    </source>
</evidence>
<dbReference type="EMBL" id="JOKH01000001">
    <property type="protein sequence ID" value="KEQ18785.1"/>
    <property type="molecule type" value="Genomic_DNA"/>
</dbReference>
<dbReference type="FunFam" id="1.10.1370.30:FF:000003">
    <property type="entry name" value="Thermostable carboxypeptidase 1"/>
    <property type="match status" value="1"/>
</dbReference>
<dbReference type="CDD" id="cd06460">
    <property type="entry name" value="M32_Taq"/>
    <property type="match status" value="1"/>
</dbReference>
<evidence type="ECO:0000256" key="4">
    <source>
        <dbReference type="ARBA" id="ARBA00022801"/>
    </source>
</evidence>
<evidence type="ECO:0000256" key="1">
    <source>
        <dbReference type="ARBA" id="ARBA00022645"/>
    </source>
</evidence>
<organism evidence="11 12">
    <name type="scientific">Endozoicomonas numazuensis</name>
    <dbReference type="NCBI Taxonomy" id="1137799"/>
    <lineage>
        <taxon>Bacteria</taxon>
        <taxon>Pseudomonadati</taxon>
        <taxon>Pseudomonadota</taxon>
        <taxon>Gammaproteobacteria</taxon>
        <taxon>Oceanospirillales</taxon>
        <taxon>Endozoicomonadaceae</taxon>
        <taxon>Endozoicomonas</taxon>
    </lineage>
</organism>
<evidence type="ECO:0000256" key="7">
    <source>
        <dbReference type="ARBA" id="ARBA00061580"/>
    </source>
</evidence>
<dbReference type="STRING" id="1137799.GZ78_01475"/>
<keyword evidence="3 8" id="KW-0479">Metal-binding</keyword>
<dbReference type="PANTHER" id="PTHR34217">
    <property type="entry name" value="METAL-DEPENDENT CARBOXYPEPTIDASE"/>
    <property type="match status" value="1"/>
</dbReference>
<keyword evidence="5 8" id="KW-0482">Metalloprotease</keyword>
<gene>
    <name evidence="11" type="ORF">GZ78_01475</name>
</gene>
<feature type="active site" description="Proton donor/acceptor" evidence="10">
    <location>
        <position position="263"/>
    </location>
</feature>
<dbReference type="EC" id="3.4.17.19" evidence="8"/>
<dbReference type="eggNOG" id="COG2317">
    <property type="taxonomic scope" value="Bacteria"/>
</dbReference>
<dbReference type="SUPFAM" id="SSF55486">
    <property type="entry name" value="Metalloproteases ('zincins'), catalytic domain"/>
    <property type="match status" value="1"/>
</dbReference>
<dbReference type="PANTHER" id="PTHR34217:SF1">
    <property type="entry name" value="CARBOXYPEPTIDASE 1"/>
    <property type="match status" value="1"/>
</dbReference>
<evidence type="ECO:0000313" key="11">
    <source>
        <dbReference type="EMBL" id="KEQ18785.1"/>
    </source>
</evidence>
<keyword evidence="1 8" id="KW-0121">Carboxypeptidase</keyword>
<comment type="similarity">
    <text evidence="7 8">Belongs to the peptidase M32 family.</text>
</comment>
<dbReference type="InterPro" id="IPR001333">
    <property type="entry name" value="Peptidase_M32_Taq"/>
</dbReference>
<evidence type="ECO:0000256" key="8">
    <source>
        <dbReference type="PIRNR" id="PIRNR006615"/>
    </source>
</evidence>
<evidence type="ECO:0000256" key="9">
    <source>
        <dbReference type="PIRSR" id="PIRSR006615-1"/>
    </source>
</evidence>
<dbReference type="PROSITE" id="PS52034">
    <property type="entry name" value="PEPTIDASE_M32"/>
    <property type="match status" value="1"/>
</dbReference>
<evidence type="ECO:0000256" key="10">
    <source>
        <dbReference type="PIRSR" id="PIRSR006615-2"/>
    </source>
</evidence>
<dbReference type="Proteomes" id="UP000028073">
    <property type="component" value="Unassembled WGS sequence"/>
</dbReference>
<proteinExistence type="inferred from homology"/>
<comment type="catalytic activity">
    <reaction evidence="6 8">
        <text>Release of a C-terminal amino acid with broad specificity, except for -Pro.</text>
        <dbReference type="EC" id="3.4.17.19"/>
    </reaction>
</comment>
<dbReference type="GO" id="GO:0004181">
    <property type="term" value="F:metallocarboxypeptidase activity"/>
    <property type="evidence" value="ECO:0007669"/>
    <property type="project" value="UniProtKB-UniRule"/>
</dbReference>
<keyword evidence="4 8" id="KW-0378">Hydrolase</keyword>
<dbReference type="PRINTS" id="PR00998">
    <property type="entry name" value="CRBOXYPTASET"/>
</dbReference>
<accession>A0A081NK12</accession>
<reference evidence="11 12" key="1">
    <citation type="submission" date="2014-06" db="EMBL/GenBank/DDBJ databases">
        <title>Whole Genome Sequences of Three Symbiotic Endozoicomonas Bacteria.</title>
        <authorList>
            <person name="Neave M.J."/>
            <person name="Apprill A."/>
            <person name="Voolstra C.R."/>
        </authorList>
    </citation>
    <scope>NUCLEOTIDE SEQUENCE [LARGE SCALE GENOMIC DNA]</scope>
    <source>
        <strain evidence="11 12">DSM 25634</strain>
    </source>
</reference>
<evidence type="ECO:0000256" key="6">
    <source>
        <dbReference type="ARBA" id="ARBA00052755"/>
    </source>
</evidence>
<keyword evidence="2 8" id="KW-0645">Protease</keyword>
<protein>
    <recommendedName>
        <fullName evidence="8">Metal-dependent carboxypeptidase</fullName>
        <ecNumber evidence="8">3.4.17.19</ecNumber>
    </recommendedName>
</protein>
<dbReference type="GO" id="GO:0006508">
    <property type="term" value="P:proteolysis"/>
    <property type="evidence" value="ECO:0007669"/>
    <property type="project" value="UniProtKB-UniRule"/>
</dbReference>
<sequence>MHQAYNQLIERFNKLYRFQHLSAITQWDQSAMMPSGGNQARSEALAELSSLMHELLTEEQVGHWIKEARESADDSITQSSIREMERSWRKASVMPADLVKAQSLANSKCEHAWRTQRPENNWKDFSENLKEVVKLAQEEASIRSAASGAQDYDAMLELYEPGMTSSELDVLFGNLKSWLPETLQTVVEQQKNDSLIASQGHYSTENQKALGLDVMKLLGFDFNHGRLDVSVHPFCGGVPEDVRLTTRYNEEDFVESLMGTIHETGHARYNQNLPEDLRSLPLGSYRSMGVHEGQSLFFEMQLGRSPAFLQLIRPLIVKHLAGGQKNDRFSQTNLEKIYNRVKPGFIRVDADEISYPMHVILRYEIEKALIEGDLLVDDLPQVWDEKMQAYLGLSTGKNHSIGCMQDIHWPMGAFGYFPSYTLGAMYAAQQFSAVKRQLPDVESRIASGDLEPVFSWLTENIWQQGCKLETHELYTTATGEPLNADHFKQHILNRYLND</sequence>
<dbReference type="AlphaFoldDB" id="A0A081NK12"/>
<evidence type="ECO:0000256" key="5">
    <source>
        <dbReference type="ARBA" id="ARBA00023049"/>
    </source>
</evidence>
<keyword evidence="9" id="KW-0862">Zinc</keyword>
<feature type="binding site" evidence="9">
    <location>
        <position position="266"/>
    </location>
    <ligand>
        <name>Zn(2+)</name>
        <dbReference type="ChEBI" id="CHEBI:29105"/>
        <note>catalytic</note>
    </ligand>
</feature>
<dbReference type="OrthoDB" id="9772308at2"/>
<comment type="caution">
    <text evidence="11">The sequence shown here is derived from an EMBL/GenBank/DDBJ whole genome shotgun (WGS) entry which is preliminary data.</text>
</comment>
<evidence type="ECO:0000313" key="12">
    <source>
        <dbReference type="Proteomes" id="UP000028073"/>
    </source>
</evidence>
<dbReference type="GO" id="GO:0008270">
    <property type="term" value="F:zinc ion binding"/>
    <property type="evidence" value="ECO:0007669"/>
    <property type="project" value="UniProtKB-ARBA"/>
</dbReference>
<comment type="function">
    <text evidence="8">Broad specificity carboxypetidase that releases amino acids sequentially from the C-terminus, including neutral, aromatic, polar and basic residues.</text>
</comment>
<keyword evidence="12" id="KW-1185">Reference proteome</keyword>
<feature type="binding site" evidence="9">
    <location>
        <position position="262"/>
    </location>
    <ligand>
        <name>Zn(2+)</name>
        <dbReference type="ChEBI" id="CHEBI:29105"/>
        <note>catalytic</note>
    </ligand>
</feature>
<comment type="cofactor">
    <cofactor evidence="9">
        <name>Zn(2+)</name>
        <dbReference type="ChEBI" id="CHEBI:29105"/>
    </cofactor>
    <text evidence="9">Binds 1 zinc ion per subunit.</text>
</comment>